<feature type="binding site" evidence="7">
    <location>
        <position position="415"/>
    </location>
    <ligand>
        <name>ATP</name>
        <dbReference type="ChEBI" id="CHEBI:30616"/>
    </ligand>
</feature>
<reference evidence="10 11" key="1">
    <citation type="journal article" date="2012" name="J. Bacteriol.">
        <title>Genome sequence of Sphingobium indicum B90A, a hexachlorocyclohexane-degrading bacterium.</title>
        <authorList>
            <person name="Anand S."/>
            <person name="Sangwan N."/>
            <person name="Lata P."/>
            <person name="Kaur J."/>
            <person name="Dua A."/>
            <person name="Singh A.K."/>
            <person name="Verma M."/>
            <person name="Kaur J."/>
            <person name="Khurana J.P."/>
            <person name="Khurana P."/>
            <person name="Mathur S."/>
            <person name="Lal R."/>
        </authorList>
    </citation>
    <scope>NUCLEOTIDE SEQUENCE [LARGE SCALE GENOMIC DNA]</scope>
    <source>
        <strain evidence="11">DSM 16412 / CCM 7286 / MTCC 6364 / B90A</strain>
    </source>
</reference>
<dbReference type="InterPro" id="IPR027410">
    <property type="entry name" value="TCP-1-like_intermed_sf"/>
</dbReference>
<dbReference type="NCBIfam" id="NF009488">
    <property type="entry name" value="PRK12850.1"/>
    <property type="match status" value="1"/>
</dbReference>
<dbReference type="SUPFAM" id="SSF52029">
    <property type="entry name" value="GroEL apical domain-like"/>
    <property type="match status" value="1"/>
</dbReference>
<feature type="binding site" evidence="7">
    <location>
        <position position="51"/>
    </location>
    <ligand>
        <name>ATP</name>
        <dbReference type="ChEBI" id="CHEBI:30616"/>
    </ligand>
</feature>
<evidence type="ECO:0000256" key="1">
    <source>
        <dbReference type="ARBA" id="ARBA00006607"/>
    </source>
</evidence>
<keyword evidence="2 7" id="KW-0963">Cytoplasm</keyword>
<dbReference type="HAMAP" id="MF_00600">
    <property type="entry name" value="CH60"/>
    <property type="match status" value="1"/>
</dbReference>
<dbReference type="CDD" id="cd03344">
    <property type="entry name" value="GroEL"/>
    <property type="match status" value="1"/>
</dbReference>
<keyword evidence="4 7" id="KW-0067">ATP-binding</keyword>
<dbReference type="FunFam" id="3.50.7.10:FF:000001">
    <property type="entry name" value="60 kDa chaperonin"/>
    <property type="match status" value="1"/>
</dbReference>
<comment type="subcellular location">
    <subcellularLocation>
        <location evidence="7">Cytoplasm</location>
    </subcellularLocation>
</comment>
<dbReference type="GO" id="GO:0005737">
    <property type="term" value="C:cytoplasm"/>
    <property type="evidence" value="ECO:0007669"/>
    <property type="project" value="UniProtKB-SubCell"/>
</dbReference>
<dbReference type="Pfam" id="PF00118">
    <property type="entry name" value="Cpn60_TCP1"/>
    <property type="match status" value="1"/>
</dbReference>
<dbReference type="GO" id="GO:0016853">
    <property type="term" value="F:isomerase activity"/>
    <property type="evidence" value="ECO:0007669"/>
    <property type="project" value="UniProtKB-KW"/>
</dbReference>
<dbReference type="InterPro" id="IPR018370">
    <property type="entry name" value="Chaperonin_Cpn60_CS"/>
</dbReference>
<dbReference type="NCBIfam" id="NF009487">
    <property type="entry name" value="PRK12849.1"/>
    <property type="match status" value="1"/>
</dbReference>
<comment type="subunit">
    <text evidence="7 9">Forms a cylinder of 14 subunits composed of two heptameric rings stacked back-to-back. Interacts with the co-chaperonin GroES.</text>
</comment>
<dbReference type="InterPro" id="IPR001844">
    <property type="entry name" value="Cpn60/GroEL"/>
</dbReference>
<dbReference type="FunFam" id="1.10.560.10:FF:000001">
    <property type="entry name" value="60 kDa chaperonin"/>
    <property type="match status" value="1"/>
</dbReference>
<dbReference type="Gene3D" id="3.30.260.10">
    <property type="entry name" value="TCP-1-like chaperonin intermediate domain"/>
    <property type="match status" value="1"/>
</dbReference>
<dbReference type="EC" id="5.6.1.7" evidence="7"/>
<dbReference type="NCBIfam" id="NF000592">
    <property type="entry name" value="PRK00013.1"/>
    <property type="match status" value="1"/>
</dbReference>
<evidence type="ECO:0000256" key="3">
    <source>
        <dbReference type="ARBA" id="ARBA00022741"/>
    </source>
</evidence>
<sequence length="543" mass="57634">MPAKDVKFSRDAREGIARGVDILANAVRVTLGPKGRNVLINKSFGAPRITKDGVTVAREIELSDKFENMGAQMLRAVASKAQDHAGDGTTTATVLAQAIVREGMKSVSAGVDPMDLKRGIDIAVAAVVAELKARSKPVSNNQEIAQVGIVSANGDEVVGRKIAEAMEKVGKEGVITIEEATGVEFELDVVEGMQFDRGYLSPYFITNPERSLVEFQDPYILIHEKKLGALHALLPILEAVVQAGRPLLIIAEDIQGESLATLVVNKLRGSLNVAAVKAPGFGDRRKAMLEDIAVLTGGNLITEDLGIKLETVTLDMLGQAKRITIDKDTTTIVDGAGDANVIKGRIDALRSQVENTASDYDREKVQERLAKLAGGVAVIKVGGVSETEVKERKDRVDDALHATRAAVEEGVVPGGGTALLYASKALHGLNPVNDDQRRGIDIVRKALQAPLRQIAENAGHDGGVIAGRLLDARDENMGFNAQTEQYENLFQSGVIDPTKVVRIALQDAASVAGLLITTEAAVAEFTNESSTPSMTGGIGGMSF</sequence>
<organism evidence="10 11">
    <name type="scientific">Sphingobium indicum (strain DSM 16412 / CCM 7286 / MTCC 6364 / B90A)</name>
    <dbReference type="NCBI Taxonomy" id="861109"/>
    <lineage>
        <taxon>Bacteria</taxon>
        <taxon>Pseudomonadati</taxon>
        <taxon>Pseudomonadota</taxon>
        <taxon>Alphaproteobacteria</taxon>
        <taxon>Sphingomonadales</taxon>
        <taxon>Sphingomonadaceae</taxon>
        <taxon>Sphingobium</taxon>
    </lineage>
</organism>
<comment type="function">
    <text evidence="7 9">Together with its co-chaperonin GroES, plays an essential role in assisting protein folding. The GroEL-GroES system forms a nano-cage that allows encapsulation of the non-native substrate proteins and provides a physical environment optimized to promote and accelerate protein folding.</text>
</comment>
<dbReference type="KEGG" id="sinb:SIDU_02455"/>
<evidence type="ECO:0000256" key="7">
    <source>
        <dbReference type="HAMAP-Rule" id="MF_00600"/>
    </source>
</evidence>
<dbReference type="Proteomes" id="UP000004550">
    <property type="component" value="Chromosome"/>
</dbReference>
<dbReference type="NCBIfam" id="NF009489">
    <property type="entry name" value="PRK12851.1"/>
    <property type="match status" value="1"/>
</dbReference>
<comment type="similarity">
    <text evidence="1 7 8">Belongs to the chaperonin (HSP60) family.</text>
</comment>
<dbReference type="InterPro" id="IPR002423">
    <property type="entry name" value="Cpn60/GroEL/TCP-1"/>
</dbReference>
<accession>A0A1L5BKS9</accession>
<evidence type="ECO:0000256" key="5">
    <source>
        <dbReference type="ARBA" id="ARBA00023186"/>
    </source>
</evidence>
<dbReference type="PANTHER" id="PTHR45633">
    <property type="entry name" value="60 KDA HEAT SHOCK PROTEIN, MITOCHONDRIAL"/>
    <property type="match status" value="1"/>
</dbReference>
<dbReference type="RefSeq" id="WP_007684147.1">
    <property type="nucleotide sequence ID" value="NZ_CP013070.1"/>
</dbReference>
<proteinExistence type="inferred from homology"/>
<feature type="binding site" evidence="7">
    <location>
        <begin position="87"/>
        <end position="91"/>
    </location>
    <ligand>
        <name>ATP</name>
        <dbReference type="ChEBI" id="CHEBI:30616"/>
    </ligand>
</feature>
<feature type="binding site" evidence="7">
    <location>
        <begin position="30"/>
        <end position="33"/>
    </location>
    <ligand>
        <name>ATP</name>
        <dbReference type="ChEBI" id="CHEBI:30616"/>
    </ligand>
</feature>
<dbReference type="GO" id="GO:0042026">
    <property type="term" value="P:protein refolding"/>
    <property type="evidence" value="ECO:0007669"/>
    <property type="project" value="UniProtKB-UniRule"/>
</dbReference>
<dbReference type="SUPFAM" id="SSF48592">
    <property type="entry name" value="GroEL equatorial domain-like"/>
    <property type="match status" value="1"/>
</dbReference>
<dbReference type="InterPro" id="IPR027409">
    <property type="entry name" value="GroEL-like_apical_dom_sf"/>
</dbReference>
<dbReference type="GO" id="GO:0051082">
    <property type="term" value="F:unfolded protein binding"/>
    <property type="evidence" value="ECO:0007669"/>
    <property type="project" value="UniProtKB-UniRule"/>
</dbReference>
<evidence type="ECO:0000313" key="11">
    <source>
        <dbReference type="Proteomes" id="UP000004550"/>
    </source>
</evidence>
<evidence type="ECO:0000256" key="6">
    <source>
        <dbReference type="ARBA" id="ARBA00023235"/>
    </source>
</evidence>
<evidence type="ECO:0000313" key="10">
    <source>
        <dbReference type="EMBL" id="APL93474.1"/>
    </source>
</evidence>
<evidence type="ECO:0000256" key="9">
    <source>
        <dbReference type="RuleBase" id="RU000419"/>
    </source>
</evidence>
<dbReference type="InterPro" id="IPR027413">
    <property type="entry name" value="GROEL-like_equatorial_sf"/>
</dbReference>
<gene>
    <name evidence="7 10" type="primary">groEL</name>
    <name evidence="7" type="synonym">groL</name>
    <name evidence="10" type="ORF">SIDU_02455</name>
</gene>
<evidence type="ECO:0000256" key="4">
    <source>
        <dbReference type="ARBA" id="ARBA00022840"/>
    </source>
</evidence>
<keyword evidence="3 7" id="KW-0547">Nucleotide-binding</keyword>
<dbReference type="GO" id="GO:0005524">
    <property type="term" value="F:ATP binding"/>
    <property type="evidence" value="ECO:0007669"/>
    <property type="project" value="UniProtKB-UniRule"/>
</dbReference>
<dbReference type="EMBL" id="CP013070">
    <property type="protein sequence ID" value="APL93474.1"/>
    <property type="molecule type" value="Genomic_DNA"/>
</dbReference>
<feature type="binding site" evidence="7">
    <location>
        <position position="496"/>
    </location>
    <ligand>
        <name>ATP</name>
        <dbReference type="ChEBI" id="CHEBI:30616"/>
    </ligand>
</feature>
<evidence type="ECO:0000256" key="8">
    <source>
        <dbReference type="RuleBase" id="RU000418"/>
    </source>
</evidence>
<protein>
    <recommendedName>
        <fullName evidence="7">Chaperonin GroEL</fullName>
        <ecNumber evidence="7">5.6.1.7</ecNumber>
    </recommendedName>
    <alternativeName>
        <fullName evidence="7">60 kDa chaperonin</fullName>
    </alternativeName>
    <alternativeName>
        <fullName evidence="7">Chaperonin-60</fullName>
        <shortName evidence="7">Cpn60</shortName>
    </alternativeName>
</protein>
<dbReference type="Gene3D" id="1.10.560.10">
    <property type="entry name" value="GroEL-like equatorial domain"/>
    <property type="match status" value="1"/>
</dbReference>
<keyword evidence="5 7" id="KW-0143">Chaperone</keyword>
<keyword evidence="6 7" id="KW-0413">Isomerase</keyword>
<dbReference type="Gene3D" id="3.50.7.10">
    <property type="entry name" value="GroEL"/>
    <property type="match status" value="1"/>
</dbReference>
<dbReference type="NCBIfam" id="TIGR02348">
    <property type="entry name" value="GroEL"/>
    <property type="match status" value="1"/>
</dbReference>
<evidence type="ECO:0000256" key="2">
    <source>
        <dbReference type="ARBA" id="ARBA00022490"/>
    </source>
</evidence>
<dbReference type="PRINTS" id="PR00298">
    <property type="entry name" value="CHAPERONIN60"/>
</dbReference>
<dbReference type="PROSITE" id="PS00296">
    <property type="entry name" value="CHAPERONINS_CPN60"/>
    <property type="match status" value="1"/>
</dbReference>
<comment type="caution">
    <text evidence="7">Lacks conserved residue(s) required for the propagation of feature annotation.</text>
</comment>
<name>A0A1L5BKS9_SPHIB</name>
<dbReference type="SUPFAM" id="SSF54849">
    <property type="entry name" value="GroEL-intermediate domain like"/>
    <property type="match status" value="1"/>
</dbReference>
<dbReference type="AlphaFoldDB" id="A0A1L5BKS9"/>
<dbReference type="GO" id="GO:0140662">
    <property type="term" value="F:ATP-dependent protein folding chaperone"/>
    <property type="evidence" value="ECO:0007669"/>
    <property type="project" value="InterPro"/>
</dbReference>